<evidence type="ECO:0000313" key="3">
    <source>
        <dbReference type="Proteomes" id="UP001286313"/>
    </source>
</evidence>
<dbReference type="EMBL" id="JAWQEG010003954">
    <property type="protein sequence ID" value="KAK3863730.1"/>
    <property type="molecule type" value="Genomic_DNA"/>
</dbReference>
<protein>
    <submittedName>
        <fullName evidence="2">Uncharacterized protein</fullName>
    </submittedName>
</protein>
<accession>A0AAE1EXY8</accession>
<proteinExistence type="predicted"/>
<dbReference type="AlphaFoldDB" id="A0AAE1EXY8"/>
<comment type="caution">
    <text evidence="2">The sequence shown here is derived from an EMBL/GenBank/DDBJ whole genome shotgun (WGS) entry which is preliminary data.</text>
</comment>
<keyword evidence="3" id="KW-1185">Reference proteome</keyword>
<organism evidence="2 3">
    <name type="scientific">Petrolisthes cinctipes</name>
    <name type="common">Flat porcelain crab</name>
    <dbReference type="NCBI Taxonomy" id="88211"/>
    <lineage>
        <taxon>Eukaryota</taxon>
        <taxon>Metazoa</taxon>
        <taxon>Ecdysozoa</taxon>
        <taxon>Arthropoda</taxon>
        <taxon>Crustacea</taxon>
        <taxon>Multicrustacea</taxon>
        <taxon>Malacostraca</taxon>
        <taxon>Eumalacostraca</taxon>
        <taxon>Eucarida</taxon>
        <taxon>Decapoda</taxon>
        <taxon>Pleocyemata</taxon>
        <taxon>Anomura</taxon>
        <taxon>Galatheoidea</taxon>
        <taxon>Porcellanidae</taxon>
        <taxon>Petrolisthes</taxon>
    </lineage>
</organism>
<feature type="region of interest" description="Disordered" evidence="1">
    <location>
        <begin position="1"/>
        <end position="30"/>
    </location>
</feature>
<evidence type="ECO:0000313" key="2">
    <source>
        <dbReference type="EMBL" id="KAK3863730.1"/>
    </source>
</evidence>
<reference evidence="2" key="1">
    <citation type="submission" date="2023-10" db="EMBL/GenBank/DDBJ databases">
        <title>Genome assemblies of two species of porcelain crab, Petrolisthes cinctipes and Petrolisthes manimaculis (Anomura: Porcellanidae).</title>
        <authorList>
            <person name="Angst P."/>
        </authorList>
    </citation>
    <scope>NUCLEOTIDE SEQUENCE</scope>
    <source>
        <strain evidence="2">PB745_01</strain>
        <tissue evidence="2">Gill</tissue>
    </source>
</reference>
<dbReference type="Proteomes" id="UP001286313">
    <property type="component" value="Unassembled WGS sequence"/>
</dbReference>
<sequence length="116" mass="12683">MRGPMPPRHRSPDLGSPRPKTRSALSPPTLLELDKGGIVTTGKLRVEKEGAAPHTSWLHFHCTEAGVVSDAGKDEKAVTSTSNTPAYLAAHINMRHHRTTLLVNLVIIISDRNDYL</sequence>
<name>A0AAE1EXY8_PETCI</name>
<evidence type="ECO:0000256" key="1">
    <source>
        <dbReference type="SAM" id="MobiDB-lite"/>
    </source>
</evidence>
<gene>
    <name evidence="2" type="ORF">Pcinc_030529</name>
</gene>